<protein>
    <submittedName>
        <fullName evidence="1">Cnot8 protein</fullName>
    </submittedName>
</protein>
<evidence type="ECO:0000313" key="1">
    <source>
        <dbReference type="EMBL" id="CAE7494286.1"/>
    </source>
</evidence>
<dbReference type="Proteomes" id="UP000604046">
    <property type="component" value="Unassembled WGS sequence"/>
</dbReference>
<comment type="caution">
    <text evidence="1">The sequence shown here is derived from an EMBL/GenBank/DDBJ whole genome shotgun (WGS) entry which is preliminary data.</text>
</comment>
<sequence length="169" mass="18132">MAPAFKQRLNSQVCPTVDLDEGCEQPLAVQQVPRPAPGIADAESTAAPLAKPQDARESALQLLKRAASEALAAPGLPKKGEEEATAIAKAIEGALFGVALAGGQKRRYLAEVRRLGAALREGCLSDSLQERGYRGLQTWPKVACKQHERLCCCRLRTCSQPPSERGCRN</sequence>
<reference evidence="1" key="1">
    <citation type="submission" date="2021-02" db="EMBL/GenBank/DDBJ databases">
        <authorList>
            <person name="Dougan E. K."/>
            <person name="Rhodes N."/>
            <person name="Thang M."/>
            <person name="Chan C."/>
        </authorList>
    </citation>
    <scope>NUCLEOTIDE SEQUENCE</scope>
</reference>
<proteinExistence type="predicted"/>
<accession>A0A812SNG4</accession>
<dbReference type="EMBL" id="CAJNDS010002483">
    <property type="protein sequence ID" value="CAE7494286.1"/>
    <property type="molecule type" value="Genomic_DNA"/>
</dbReference>
<evidence type="ECO:0000313" key="2">
    <source>
        <dbReference type="Proteomes" id="UP000604046"/>
    </source>
</evidence>
<gene>
    <name evidence="1" type="primary">Cnot8</name>
    <name evidence="1" type="ORF">SNAT2548_LOCUS27691</name>
</gene>
<organism evidence="1 2">
    <name type="scientific">Symbiodinium natans</name>
    <dbReference type="NCBI Taxonomy" id="878477"/>
    <lineage>
        <taxon>Eukaryota</taxon>
        <taxon>Sar</taxon>
        <taxon>Alveolata</taxon>
        <taxon>Dinophyceae</taxon>
        <taxon>Suessiales</taxon>
        <taxon>Symbiodiniaceae</taxon>
        <taxon>Symbiodinium</taxon>
    </lineage>
</organism>
<keyword evidence="2" id="KW-1185">Reference proteome</keyword>
<dbReference type="AlphaFoldDB" id="A0A812SNG4"/>
<name>A0A812SNG4_9DINO</name>